<keyword evidence="7" id="KW-0460">Magnesium</keyword>
<keyword evidence="5 7" id="KW-0500">Molybdenum</keyword>
<dbReference type="Gene3D" id="2.170.190.11">
    <property type="entry name" value="Molybdopterin biosynthesis moea protein, domain 3"/>
    <property type="match status" value="1"/>
</dbReference>
<dbReference type="Gene3D" id="3.40.980.10">
    <property type="entry name" value="MoaB/Mog-like domain"/>
    <property type="match status" value="1"/>
</dbReference>
<name>A0ABS4EE85_9FIRM</name>
<protein>
    <recommendedName>
        <fullName evidence="4 7">Molybdopterin molybdenumtransferase</fullName>
        <ecNumber evidence="3 7">2.10.1.1</ecNumber>
    </recommendedName>
</protein>
<sequence>MYELEEAIEIMFKNVNPILDTIKIDTIDSTNRVLSDCILSPICSPPFNKSPYDGYAYDANKFKEKLKVVGTIYAGDSFDIEVVSGEAVNIMTGAKLPQGTNCVIKKEDVNLKKDFIILNKKVKEFENFIAIGEDIKEGELILNKNHEVSFEDVGVLSSVGICEVDVYRDLKVGFISTGSELQDIGTKLKDAKIYDSNKYIIYARLKRLGIKPLMLDREIDDLGLLTDKIEKSIDDVDILVTTGGVSVGDMDLTPKVFKDLGAKVLFDRVNIKPGGTCCVATLGEKILFGLSGNPHAASVAFDSMFVPLFKYMSNKKRNENIKAVFKGSYDRVSGMDRFVRGRMYVDGTNVCVKLTDHKNAKAKLSASLNSNCLIRIKSGEILIDNQVVDVIRF</sequence>
<dbReference type="SUPFAM" id="SSF63882">
    <property type="entry name" value="MoeA N-terminal region -like"/>
    <property type="match status" value="1"/>
</dbReference>
<dbReference type="PANTHER" id="PTHR10192:SF5">
    <property type="entry name" value="GEPHYRIN"/>
    <property type="match status" value="1"/>
</dbReference>
<keyword evidence="7" id="KW-0501">Molybdenum cofactor biosynthesis</keyword>
<dbReference type="EC" id="2.10.1.1" evidence="3 7"/>
<evidence type="ECO:0000259" key="8">
    <source>
        <dbReference type="SMART" id="SM00852"/>
    </source>
</evidence>
<dbReference type="InterPro" id="IPR036688">
    <property type="entry name" value="MoeA_C_domain_IV_sf"/>
</dbReference>
<dbReference type="InterPro" id="IPR036425">
    <property type="entry name" value="MoaB/Mog-like_dom_sf"/>
</dbReference>
<dbReference type="GO" id="GO:0061599">
    <property type="term" value="F:molybdopterin molybdotransferase activity"/>
    <property type="evidence" value="ECO:0007669"/>
    <property type="project" value="UniProtKB-EC"/>
</dbReference>
<comment type="catalytic activity">
    <reaction evidence="6">
        <text>adenylyl-molybdopterin + molybdate = Mo-molybdopterin + AMP + H(+)</text>
        <dbReference type="Rhea" id="RHEA:35047"/>
        <dbReference type="ChEBI" id="CHEBI:15378"/>
        <dbReference type="ChEBI" id="CHEBI:36264"/>
        <dbReference type="ChEBI" id="CHEBI:62727"/>
        <dbReference type="ChEBI" id="CHEBI:71302"/>
        <dbReference type="ChEBI" id="CHEBI:456215"/>
        <dbReference type="EC" id="2.10.1.1"/>
    </reaction>
</comment>
<dbReference type="SUPFAM" id="SSF53218">
    <property type="entry name" value="Molybdenum cofactor biosynthesis proteins"/>
    <property type="match status" value="1"/>
</dbReference>
<keyword evidence="7" id="KW-0479">Metal-binding</keyword>
<reference evidence="9 10" key="1">
    <citation type="submission" date="2021-03" db="EMBL/GenBank/DDBJ databases">
        <title>Genomic Encyclopedia of Type Strains, Phase IV (KMG-IV): sequencing the most valuable type-strain genomes for metagenomic binning, comparative biology and taxonomic classification.</title>
        <authorList>
            <person name="Goeker M."/>
        </authorList>
    </citation>
    <scope>NUCLEOTIDE SEQUENCE [LARGE SCALE GENOMIC DNA]</scope>
    <source>
        <strain evidence="9 10">DSM 1289</strain>
    </source>
</reference>
<dbReference type="Proteomes" id="UP000767291">
    <property type="component" value="Unassembled WGS sequence"/>
</dbReference>
<gene>
    <name evidence="9" type="ORF">J2Z43_002697</name>
</gene>
<dbReference type="Gene3D" id="3.90.105.10">
    <property type="entry name" value="Molybdopterin biosynthesis moea protein, domain 2"/>
    <property type="match status" value="1"/>
</dbReference>
<evidence type="ECO:0000313" key="10">
    <source>
        <dbReference type="Proteomes" id="UP000767291"/>
    </source>
</evidence>
<evidence type="ECO:0000256" key="1">
    <source>
        <dbReference type="ARBA" id="ARBA00002901"/>
    </source>
</evidence>
<dbReference type="SMART" id="SM00852">
    <property type="entry name" value="MoCF_biosynth"/>
    <property type="match status" value="1"/>
</dbReference>
<proteinExistence type="inferred from homology"/>
<evidence type="ECO:0000256" key="2">
    <source>
        <dbReference type="ARBA" id="ARBA00010763"/>
    </source>
</evidence>
<accession>A0ABS4EE85</accession>
<comment type="caution">
    <text evidence="9">The sequence shown here is derived from an EMBL/GenBank/DDBJ whole genome shotgun (WGS) entry which is preliminary data.</text>
</comment>
<feature type="domain" description="MoaB/Mog" evidence="8">
    <location>
        <begin position="173"/>
        <end position="312"/>
    </location>
</feature>
<comment type="cofactor">
    <cofactor evidence="7">
        <name>Mg(2+)</name>
        <dbReference type="ChEBI" id="CHEBI:18420"/>
    </cofactor>
</comment>
<evidence type="ECO:0000256" key="7">
    <source>
        <dbReference type="RuleBase" id="RU365090"/>
    </source>
</evidence>
<comment type="similarity">
    <text evidence="2 7">Belongs to the MoeA family.</text>
</comment>
<dbReference type="InterPro" id="IPR005110">
    <property type="entry name" value="MoeA_linker/N"/>
</dbReference>
<evidence type="ECO:0000256" key="6">
    <source>
        <dbReference type="ARBA" id="ARBA00047317"/>
    </source>
</evidence>
<dbReference type="CDD" id="cd00887">
    <property type="entry name" value="MoeA"/>
    <property type="match status" value="1"/>
</dbReference>
<evidence type="ECO:0000256" key="3">
    <source>
        <dbReference type="ARBA" id="ARBA00013269"/>
    </source>
</evidence>
<comment type="function">
    <text evidence="1 7">Catalyzes the insertion of molybdate into adenylated molybdopterin with the concomitant release of AMP.</text>
</comment>
<keyword evidence="7 9" id="KW-0808">Transferase</keyword>
<dbReference type="EMBL" id="JAGGJX010000007">
    <property type="protein sequence ID" value="MBP1856249.1"/>
    <property type="molecule type" value="Genomic_DNA"/>
</dbReference>
<comment type="pathway">
    <text evidence="7">Cofactor biosynthesis; molybdopterin biosynthesis.</text>
</comment>
<evidence type="ECO:0000256" key="4">
    <source>
        <dbReference type="ARBA" id="ARBA00021108"/>
    </source>
</evidence>
<organism evidence="9 10">
    <name type="scientific">Metaclostridioides mangenotii</name>
    <dbReference type="NCBI Taxonomy" id="1540"/>
    <lineage>
        <taxon>Bacteria</taxon>
        <taxon>Bacillati</taxon>
        <taxon>Bacillota</taxon>
        <taxon>Clostridia</taxon>
        <taxon>Peptostreptococcales</taxon>
        <taxon>Peptostreptococcaceae</taxon>
        <taxon>Metaclostridioides</taxon>
    </lineage>
</organism>
<dbReference type="Pfam" id="PF03453">
    <property type="entry name" value="MoeA_N"/>
    <property type="match status" value="1"/>
</dbReference>
<dbReference type="Pfam" id="PF00994">
    <property type="entry name" value="MoCF_biosynth"/>
    <property type="match status" value="1"/>
</dbReference>
<dbReference type="InterPro" id="IPR001453">
    <property type="entry name" value="MoaB/Mog_dom"/>
</dbReference>
<evidence type="ECO:0000256" key="5">
    <source>
        <dbReference type="ARBA" id="ARBA00022505"/>
    </source>
</evidence>
<dbReference type="RefSeq" id="WP_209457579.1">
    <property type="nucleotide sequence ID" value="NZ_BAAACS010000017.1"/>
</dbReference>
<evidence type="ECO:0000313" key="9">
    <source>
        <dbReference type="EMBL" id="MBP1856249.1"/>
    </source>
</evidence>
<dbReference type="InterPro" id="IPR036135">
    <property type="entry name" value="MoeA_linker/N_sf"/>
</dbReference>
<dbReference type="Gene3D" id="2.40.340.10">
    <property type="entry name" value="MoeA, C-terminal, domain IV"/>
    <property type="match status" value="1"/>
</dbReference>
<dbReference type="InterPro" id="IPR038987">
    <property type="entry name" value="MoeA-like"/>
</dbReference>
<dbReference type="PANTHER" id="PTHR10192">
    <property type="entry name" value="MOLYBDOPTERIN BIOSYNTHESIS PROTEIN"/>
    <property type="match status" value="1"/>
</dbReference>
<keyword evidence="10" id="KW-1185">Reference proteome</keyword>